<keyword evidence="9" id="KW-0012">Acyltransferase</keyword>
<feature type="domain" description="N-acetyltransferase ESCO acetyl-transferase" evidence="12">
    <location>
        <begin position="819"/>
        <end position="887"/>
    </location>
</feature>
<keyword evidence="5" id="KW-0863">Zinc-finger</keyword>
<comment type="subcellular location">
    <subcellularLocation>
        <location evidence="1">Nucleus</location>
    </subcellularLocation>
</comment>
<evidence type="ECO:0000256" key="7">
    <source>
        <dbReference type="ARBA" id="ARBA00023242"/>
    </source>
</evidence>
<dbReference type="InterPro" id="IPR016181">
    <property type="entry name" value="Acyl_CoA_acyltransferase"/>
</dbReference>
<name>A0ABM1ZVK7_AEDAL</name>
<evidence type="ECO:0000313" key="14">
    <source>
        <dbReference type="Proteomes" id="UP000069940"/>
    </source>
</evidence>
<dbReference type="RefSeq" id="XP_019548585.3">
    <property type="nucleotide sequence ID" value="XM_019693040.3"/>
</dbReference>
<evidence type="ECO:0000259" key="12">
    <source>
        <dbReference type="Pfam" id="PF13880"/>
    </source>
</evidence>
<keyword evidence="7" id="KW-0539">Nucleus</keyword>
<dbReference type="Pfam" id="PF13878">
    <property type="entry name" value="zf-C2H2_3"/>
    <property type="match status" value="1"/>
</dbReference>
<feature type="region of interest" description="Disordered" evidence="10">
    <location>
        <begin position="190"/>
        <end position="214"/>
    </location>
</feature>
<dbReference type="Pfam" id="PF13880">
    <property type="entry name" value="Acetyltransf_13"/>
    <property type="match status" value="1"/>
</dbReference>
<evidence type="ECO:0000313" key="13">
    <source>
        <dbReference type="EnsemblMetazoa" id="AALFPA23_022078.P32689"/>
    </source>
</evidence>
<feature type="region of interest" description="Disordered" evidence="10">
    <location>
        <begin position="1"/>
        <end position="23"/>
    </location>
</feature>
<feature type="region of interest" description="Disordered" evidence="10">
    <location>
        <begin position="162"/>
        <end position="181"/>
    </location>
</feature>
<dbReference type="GeneID" id="109418813"/>
<dbReference type="PANTHER" id="PTHR45884:SF2">
    <property type="entry name" value="N-ACETYLTRANSFERASE ECO"/>
    <property type="match status" value="1"/>
</dbReference>
<protein>
    <recommendedName>
        <fullName evidence="15">N-acetyltransferase domain-containing protein</fullName>
    </recommendedName>
</protein>
<dbReference type="Proteomes" id="UP000069940">
    <property type="component" value="Unassembled WGS sequence"/>
</dbReference>
<evidence type="ECO:0000256" key="1">
    <source>
        <dbReference type="ARBA" id="ARBA00004123"/>
    </source>
</evidence>
<reference evidence="13" key="2">
    <citation type="submission" date="2025-05" db="UniProtKB">
        <authorList>
            <consortium name="EnsemblMetazoa"/>
        </authorList>
    </citation>
    <scope>IDENTIFICATION</scope>
    <source>
        <strain evidence="13">Foshan</strain>
    </source>
</reference>
<evidence type="ECO:0000256" key="10">
    <source>
        <dbReference type="SAM" id="MobiDB-lite"/>
    </source>
</evidence>
<dbReference type="PANTHER" id="PTHR45884">
    <property type="entry name" value="N-ACETYLTRANSFERASE ECO"/>
    <property type="match status" value="1"/>
</dbReference>
<feature type="domain" description="N-acetyltransferase ESCO zinc-finger" evidence="11">
    <location>
        <begin position="671"/>
        <end position="709"/>
    </location>
</feature>
<evidence type="ECO:0000256" key="6">
    <source>
        <dbReference type="ARBA" id="ARBA00022833"/>
    </source>
</evidence>
<evidence type="ECO:0000256" key="8">
    <source>
        <dbReference type="ARBA" id="ARBA00023306"/>
    </source>
</evidence>
<reference evidence="14" key="1">
    <citation type="journal article" date="2015" name="Proc. Natl. Acad. Sci. U.S.A.">
        <title>Genome sequence of the Asian Tiger mosquito, Aedes albopictus, reveals insights into its biology, genetics, and evolution.</title>
        <authorList>
            <person name="Chen X.G."/>
            <person name="Jiang X."/>
            <person name="Gu J."/>
            <person name="Xu M."/>
            <person name="Wu Y."/>
            <person name="Deng Y."/>
            <person name="Zhang C."/>
            <person name="Bonizzoni M."/>
            <person name="Dermauw W."/>
            <person name="Vontas J."/>
            <person name="Armbruster P."/>
            <person name="Huang X."/>
            <person name="Yang Y."/>
            <person name="Zhang H."/>
            <person name="He W."/>
            <person name="Peng H."/>
            <person name="Liu Y."/>
            <person name="Wu K."/>
            <person name="Chen J."/>
            <person name="Lirakis M."/>
            <person name="Topalis P."/>
            <person name="Van Leeuwen T."/>
            <person name="Hall A.B."/>
            <person name="Jiang X."/>
            <person name="Thorpe C."/>
            <person name="Mueller R.L."/>
            <person name="Sun C."/>
            <person name="Waterhouse R.M."/>
            <person name="Yan G."/>
            <person name="Tu Z.J."/>
            <person name="Fang X."/>
            <person name="James A.A."/>
        </authorList>
    </citation>
    <scope>NUCLEOTIDE SEQUENCE [LARGE SCALE GENOMIC DNA]</scope>
    <source>
        <strain evidence="14">Foshan</strain>
    </source>
</reference>
<feature type="region of interest" description="Disordered" evidence="10">
    <location>
        <begin position="495"/>
        <end position="522"/>
    </location>
</feature>
<organism evidence="13 14">
    <name type="scientific">Aedes albopictus</name>
    <name type="common">Asian tiger mosquito</name>
    <name type="synonym">Stegomyia albopicta</name>
    <dbReference type="NCBI Taxonomy" id="7160"/>
    <lineage>
        <taxon>Eukaryota</taxon>
        <taxon>Metazoa</taxon>
        <taxon>Ecdysozoa</taxon>
        <taxon>Arthropoda</taxon>
        <taxon>Hexapoda</taxon>
        <taxon>Insecta</taxon>
        <taxon>Pterygota</taxon>
        <taxon>Neoptera</taxon>
        <taxon>Endopterygota</taxon>
        <taxon>Diptera</taxon>
        <taxon>Nematocera</taxon>
        <taxon>Culicoidea</taxon>
        <taxon>Culicidae</taxon>
        <taxon>Culicinae</taxon>
        <taxon>Aedini</taxon>
        <taxon>Aedes</taxon>
        <taxon>Stegomyia</taxon>
    </lineage>
</organism>
<keyword evidence="6" id="KW-0862">Zinc</keyword>
<evidence type="ECO:0000256" key="3">
    <source>
        <dbReference type="ARBA" id="ARBA00022679"/>
    </source>
</evidence>
<accession>A0ABM1ZVK7</accession>
<feature type="region of interest" description="Disordered" evidence="10">
    <location>
        <begin position="229"/>
        <end position="282"/>
    </location>
</feature>
<evidence type="ECO:0000259" key="11">
    <source>
        <dbReference type="Pfam" id="PF13878"/>
    </source>
</evidence>
<evidence type="ECO:0008006" key="15">
    <source>
        <dbReference type="Google" id="ProtNLM"/>
    </source>
</evidence>
<feature type="region of interest" description="Disordered" evidence="10">
    <location>
        <begin position="37"/>
        <end position="62"/>
    </location>
</feature>
<feature type="compositionally biased region" description="Acidic residues" evidence="10">
    <location>
        <begin position="391"/>
        <end position="410"/>
    </location>
</feature>
<evidence type="ECO:0000256" key="2">
    <source>
        <dbReference type="ARBA" id="ARBA00005816"/>
    </source>
</evidence>
<keyword evidence="8" id="KW-0131">Cell cycle</keyword>
<evidence type="ECO:0000256" key="9">
    <source>
        <dbReference type="ARBA" id="ARBA00023315"/>
    </source>
</evidence>
<keyword evidence="3" id="KW-0808">Transferase</keyword>
<evidence type="ECO:0000256" key="4">
    <source>
        <dbReference type="ARBA" id="ARBA00022723"/>
    </source>
</evidence>
<dbReference type="InterPro" id="IPR028005">
    <property type="entry name" value="AcTrfase_ESCO_Znf_dom"/>
</dbReference>
<sequence length="888" mass="98356">METPRMMTRSRHVPTPKMSDRKKSLFGAQSSGLVCNAEEDSDLGPMSPLKFSNSPKRGPMKDLNITSFRNILGNASPESDRSLSPDFERRFTHSERYEILPASHDKENQMMDEETRLSFSNSTPRMRNVAESTQLDENNSNSLSMLMNSDLNIVDKKNAIMKTPGLSHGAGQKKEPKPTFRKSSFQEIVLTPSDSGHKSNSFSESTGESRARTSLSFSNIRPISTKSFYSSSTTEVVQKPVTKPSPTYSVVSSGRAPQRRSTSHSRKPRSRSKKRDNSIRLGGINRGVFHKIKRYSAKTKAAKATVKKLSTSQILESTASLFNKSLPTANTPVKFPSVLCKSAPTSPQNPKPLKAQIERIKKILSDSRKNPIEQARPLSFSKSMTDLTGELYDDDDSEDQGTDVENDDGGDDAKSDGGGGGRKFFKSSSNRRIKREYKVVNNVTATVRKGVKLALKSDKPRKRKHPSMFEDEIDLASEQLEVDFLISKLVGSQGEQDAEHIPVKQSTPLKTYSKPEPQPIAPPTVQVEFIDAIQSEISNDEPIPMQSNVIYVDRLSPLMNDVGTSGESSCSSTRDGNCIQPDYQESPTTQIRTMTSSMSISRAVNVSNQLTGGAQSQVESDKLFPIFYKDHQRMVAAQSQSEQDTCHGLFDAVRRKPKRLRISFRGAGSNQYQIDAGQKAYGALQCPECGLLYSVHEPEEELIHENYHNSLHILRFPGWGSEAVIAHVPEWDVSGRVLAVGMTANQNKLHKVQEVLAVVDRELGYVEPCQLVLGSVVYLAVARGTILGICVAQPLQHANRLLTIEGLEGPLDCCTMETYPVKCGISRIWVSPSFRGHGIAQTLLTVLRSHFVFGYQLSYDEIAFSAPTEAGKRLAETVTGRKDFLIYM</sequence>
<comment type="similarity">
    <text evidence="2">Belongs to the acetyltransferase family. ECO subfamily.</text>
</comment>
<proteinExistence type="inferred from homology"/>
<keyword evidence="14" id="KW-1185">Reference proteome</keyword>
<keyword evidence="4" id="KW-0479">Metal-binding</keyword>
<dbReference type="SUPFAM" id="SSF55729">
    <property type="entry name" value="Acyl-CoA N-acyltransferases (Nat)"/>
    <property type="match status" value="1"/>
</dbReference>
<feature type="region of interest" description="Disordered" evidence="10">
    <location>
        <begin position="364"/>
        <end position="428"/>
    </location>
</feature>
<feature type="compositionally biased region" description="Basic residues" evidence="10">
    <location>
        <begin position="257"/>
        <end position="274"/>
    </location>
</feature>
<dbReference type="InterPro" id="IPR028009">
    <property type="entry name" value="ESCO_Acetyltransf_dom"/>
</dbReference>
<evidence type="ECO:0000256" key="5">
    <source>
        <dbReference type="ARBA" id="ARBA00022771"/>
    </source>
</evidence>
<dbReference type="EnsemblMetazoa" id="AALFPA23_022078.R32689">
    <property type="protein sequence ID" value="AALFPA23_022078.P32689"/>
    <property type="gene ID" value="AALFPA23_022078"/>
</dbReference>